<feature type="region of interest" description="Disordered" evidence="1">
    <location>
        <begin position="42"/>
        <end position="103"/>
    </location>
</feature>
<evidence type="ECO:0000313" key="3">
    <source>
        <dbReference type="EMBL" id="WCL91495.1"/>
    </source>
</evidence>
<sequence>MMDTEWRRNLGTVGAEARAGKITSLALVASLAVVSGLGAASSASAQSQPPPPAAAQSSQGSSRLPAVTIESPPVSPLLPAAPTSAPPPLDLSAAATRGAGQGTHERCVDVTIGNDHSLGCVNERLKRKVDQVNPIMNVPPIDAKSSDLKVGTVNIPAVQQQYGSNFGISVMPYRPNLSFPSPRGR</sequence>
<dbReference type="EMBL" id="BX572597">
    <property type="protein sequence ID" value="CAE26803.1"/>
    <property type="molecule type" value="Genomic_DNA"/>
</dbReference>
<name>Q6NA26_RHOPA</name>
<evidence type="ECO:0000313" key="4">
    <source>
        <dbReference type="Proteomes" id="UP000001426"/>
    </source>
</evidence>
<reference evidence="3" key="1">
    <citation type="submission" date="2003-07" db="EMBL/GenBank/DDBJ databases">
        <authorList>
            <consortium name="Rhodopseudomonas genome consortium"/>
            <person name="Larimer F."/>
            <person name="Harwood C."/>
        </authorList>
    </citation>
    <scope>NUCLEOTIDE SEQUENCE</scope>
    <source>
        <strain evidence="3">CGA009</strain>
    </source>
</reference>
<organism evidence="2">
    <name type="scientific">Rhodopseudomonas palustris (strain ATCC BAA-98 / CGA009)</name>
    <dbReference type="NCBI Taxonomy" id="258594"/>
    <lineage>
        <taxon>Bacteria</taxon>
        <taxon>Pseudomonadati</taxon>
        <taxon>Pseudomonadota</taxon>
        <taxon>Alphaproteobacteria</taxon>
        <taxon>Hyphomicrobiales</taxon>
        <taxon>Nitrobacteraceae</taxon>
        <taxon>Rhodopseudomonas</taxon>
    </lineage>
</organism>
<accession>Q6NA26</accession>
<keyword evidence="4" id="KW-1185">Reference proteome</keyword>
<dbReference type="eggNOG" id="ENOG50334J7">
    <property type="taxonomic scope" value="Bacteria"/>
</dbReference>
<dbReference type="RefSeq" id="WP_011156923.1">
    <property type="nucleotide sequence ID" value="NZ_CP116810.1"/>
</dbReference>
<dbReference type="HOGENOM" id="CLU_136220_0_0_5"/>
<dbReference type="AlphaFoldDB" id="Q6NA26"/>
<reference evidence="3" key="3">
    <citation type="submission" date="2022-12" db="EMBL/GenBank/DDBJ databases">
        <title>Complete genome sequence of Rhodopseudomonas palustris CGA0092 and corrections to the R. palustris CGA009 genome sequence.</title>
        <authorList>
            <person name="Mazny B.R."/>
            <person name="Sheff O.F."/>
            <person name="LaSarre B."/>
            <person name="McKinlay A."/>
            <person name="McKinlay J.B."/>
        </authorList>
    </citation>
    <scope>NUCLEOTIDE SEQUENCE</scope>
    <source>
        <strain evidence="3">CGA009</strain>
    </source>
</reference>
<reference evidence="2 4" key="2">
    <citation type="journal article" date="2004" name="Nat. Biotechnol.">
        <title>Complete genome sequence of the metabolically versatile photosynthetic bacterium Rhodopseudomonas palustris.</title>
        <authorList>
            <person name="Larimer F.W."/>
            <person name="Chain P."/>
            <person name="Hauser L."/>
            <person name="Lamerdin J."/>
            <person name="Malfatti S."/>
            <person name="Do L."/>
            <person name="Land M.L."/>
            <person name="Pelletier D.A."/>
            <person name="Beatty J.T."/>
            <person name="Lang A.S."/>
            <person name="Tabita F.R."/>
            <person name="Gibson J.L."/>
            <person name="Hanson T.E."/>
            <person name="Bobst C."/>
            <person name="Torres J.L."/>
            <person name="Peres C."/>
            <person name="Harrison F.H."/>
            <person name="Gibson J."/>
            <person name="Harwood C.S."/>
        </authorList>
    </citation>
    <scope>NUCLEOTIDE SEQUENCE [LARGE SCALE GENOMIC DNA]</scope>
    <source>
        <strain evidence="4">ATCC BAA-98 / CGA009</strain>
        <strain evidence="2">CGA009</strain>
    </source>
</reference>
<evidence type="ECO:0000313" key="2">
    <source>
        <dbReference type="EMBL" id="CAE26803.1"/>
    </source>
</evidence>
<dbReference type="GeneID" id="70035371"/>
<dbReference type="KEGG" id="rpa:TX73_006985"/>
<dbReference type="Proteomes" id="UP000001426">
    <property type="component" value="Chromosome"/>
</dbReference>
<gene>
    <name evidence="2" type="ordered locus">RPA1360</name>
    <name evidence="3" type="ORF">TX73_006985</name>
</gene>
<evidence type="ECO:0000256" key="1">
    <source>
        <dbReference type="SAM" id="MobiDB-lite"/>
    </source>
</evidence>
<dbReference type="EMBL" id="CP116810">
    <property type="protein sequence ID" value="WCL91495.1"/>
    <property type="molecule type" value="Genomic_DNA"/>
</dbReference>
<dbReference type="STRING" id="258594.RPA1360"/>
<proteinExistence type="predicted"/>
<protein>
    <submittedName>
        <fullName evidence="2">Uncharacterized protein</fullName>
    </submittedName>
</protein>